<gene>
    <name evidence="1" type="ORF">HYG86_00985</name>
</gene>
<keyword evidence="2" id="KW-1185">Reference proteome</keyword>
<evidence type="ECO:0000313" key="1">
    <source>
        <dbReference type="EMBL" id="QNO13447.1"/>
    </source>
</evidence>
<dbReference type="Pfam" id="PF13366">
    <property type="entry name" value="PDDEXK_3"/>
    <property type="match status" value="1"/>
</dbReference>
<dbReference type="Proteomes" id="UP000516160">
    <property type="component" value="Chromosome"/>
</dbReference>
<evidence type="ECO:0000313" key="2">
    <source>
        <dbReference type="Proteomes" id="UP000516160"/>
    </source>
</evidence>
<name>A0A7G9W435_ALKCA</name>
<reference evidence="1 2" key="1">
    <citation type="submission" date="2020-07" db="EMBL/GenBank/DDBJ databases">
        <title>Alkalicella. sp. LB2 genome.</title>
        <authorList>
            <person name="Postec A."/>
            <person name="Quemeneur M."/>
        </authorList>
    </citation>
    <scope>NUCLEOTIDE SEQUENCE [LARGE SCALE GENOMIC DNA]</scope>
    <source>
        <strain evidence="1 2">LB2</strain>
    </source>
</reference>
<organism evidence="1 2">
    <name type="scientific">Alkalicella caledoniensis</name>
    <dbReference type="NCBI Taxonomy" id="2731377"/>
    <lineage>
        <taxon>Bacteria</taxon>
        <taxon>Bacillati</taxon>
        <taxon>Bacillota</taxon>
        <taxon>Clostridia</taxon>
        <taxon>Eubacteriales</taxon>
        <taxon>Proteinivoracaceae</taxon>
        <taxon>Alkalicella</taxon>
    </lineage>
</organism>
<accession>A0A7G9W435</accession>
<dbReference type="NCBIfam" id="TIGR04256">
    <property type="entry name" value="GxxExxY"/>
    <property type="match status" value="1"/>
</dbReference>
<dbReference type="EMBL" id="CP058559">
    <property type="protein sequence ID" value="QNO13447.1"/>
    <property type="molecule type" value="Genomic_DNA"/>
</dbReference>
<dbReference type="AlphaFoldDB" id="A0A7G9W435"/>
<dbReference type="KEGG" id="acae:HYG86_00985"/>
<protein>
    <submittedName>
        <fullName evidence="1">GxxExxY protein</fullName>
    </submittedName>
</protein>
<proteinExistence type="predicted"/>
<dbReference type="InterPro" id="IPR026350">
    <property type="entry name" value="GxxExxY"/>
</dbReference>
<sequence>MLYQELTSQIIKCAYEVHKTLGHGFYESIYHNALIKELEKRRIPHISEAKLDVYYKGESVGFYFADIFVDEKVIVEIKAVSKLSQDHKQQVLNYLKASKTDVGLIFNFGESDLSFKRFINTMDEKR</sequence>
<dbReference type="RefSeq" id="WP_213167114.1">
    <property type="nucleotide sequence ID" value="NZ_CP058559.1"/>
</dbReference>